<keyword evidence="2" id="KW-0597">Phosphoprotein</keyword>
<dbReference type="SUPFAM" id="SSF53067">
    <property type="entry name" value="Actin-like ATPase domain"/>
    <property type="match status" value="2"/>
</dbReference>
<dbReference type="PROSITE" id="PS00297">
    <property type="entry name" value="HSP70_1"/>
    <property type="match status" value="1"/>
</dbReference>
<dbReference type="InterPro" id="IPR013126">
    <property type="entry name" value="Hsp_70_fam"/>
</dbReference>
<dbReference type="RefSeq" id="WP_132867058.1">
    <property type="nucleotide sequence ID" value="NZ_JTJC03000003.1"/>
</dbReference>
<evidence type="ECO:0000313" key="10">
    <source>
        <dbReference type="Proteomes" id="UP000031532"/>
    </source>
</evidence>
<dbReference type="GO" id="GO:0140662">
    <property type="term" value="F:ATP-dependent protein folding chaperone"/>
    <property type="evidence" value="ECO:0007669"/>
    <property type="project" value="InterPro"/>
</dbReference>
<comment type="similarity">
    <text evidence="1 7">Belongs to the heat shock protein 70 family.</text>
</comment>
<protein>
    <submittedName>
        <fullName evidence="9">Hsp70 family protein</fullName>
    </submittedName>
</protein>
<dbReference type="InterPro" id="IPR018181">
    <property type="entry name" value="Heat_shock_70_CS"/>
</dbReference>
<keyword evidence="10" id="KW-1185">Reference proteome</keyword>
<keyword evidence="3 7" id="KW-0547">Nucleotide-binding</keyword>
<dbReference type="SUPFAM" id="SSF100920">
    <property type="entry name" value="Heat shock protein 70kD (HSP70), peptide-binding domain"/>
    <property type="match status" value="1"/>
</dbReference>
<evidence type="ECO:0000256" key="7">
    <source>
        <dbReference type="RuleBase" id="RU003322"/>
    </source>
</evidence>
<dbReference type="Gene3D" id="2.60.34.10">
    <property type="entry name" value="Substrate Binding Domain Of DNAk, Chain A, domain 1"/>
    <property type="match status" value="1"/>
</dbReference>
<gene>
    <name evidence="9" type="ORF">QH73_0014860</name>
</gene>
<keyword evidence="4 7" id="KW-0067">ATP-binding</keyword>
<evidence type="ECO:0000256" key="1">
    <source>
        <dbReference type="ARBA" id="ARBA00007381"/>
    </source>
</evidence>
<evidence type="ECO:0000256" key="5">
    <source>
        <dbReference type="ARBA" id="ARBA00023016"/>
    </source>
</evidence>
<organism evidence="9 10">
    <name type="scientific">Scytonema millei VB511283</name>
    <dbReference type="NCBI Taxonomy" id="1245923"/>
    <lineage>
        <taxon>Bacteria</taxon>
        <taxon>Bacillati</taxon>
        <taxon>Cyanobacteriota</taxon>
        <taxon>Cyanophyceae</taxon>
        <taxon>Nostocales</taxon>
        <taxon>Scytonemataceae</taxon>
        <taxon>Scytonema</taxon>
    </lineage>
</organism>
<feature type="coiled-coil region" evidence="8">
    <location>
        <begin position="523"/>
        <end position="572"/>
    </location>
</feature>
<dbReference type="PROSITE" id="PS00329">
    <property type="entry name" value="HSP70_2"/>
    <property type="match status" value="1"/>
</dbReference>
<dbReference type="GO" id="GO:0005524">
    <property type="term" value="F:ATP binding"/>
    <property type="evidence" value="ECO:0007669"/>
    <property type="project" value="UniProtKB-KW"/>
</dbReference>
<dbReference type="Gene3D" id="3.30.420.40">
    <property type="match status" value="2"/>
</dbReference>
<evidence type="ECO:0000256" key="4">
    <source>
        <dbReference type="ARBA" id="ARBA00022840"/>
    </source>
</evidence>
<name>A0A9X5E689_9CYAN</name>
<evidence type="ECO:0000256" key="6">
    <source>
        <dbReference type="ARBA" id="ARBA00023186"/>
    </source>
</evidence>
<dbReference type="PRINTS" id="PR00301">
    <property type="entry name" value="HEATSHOCK70"/>
</dbReference>
<dbReference type="FunFam" id="3.90.640.10:FF:000003">
    <property type="entry name" value="Molecular chaperone DnaK"/>
    <property type="match status" value="1"/>
</dbReference>
<dbReference type="Gene3D" id="3.90.640.10">
    <property type="entry name" value="Actin, Chain A, domain 4"/>
    <property type="match status" value="1"/>
</dbReference>
<keyword evidence="6" id="KW-0143">Chaperone</keyword>
<evidence type="ECO:0000256" key="3">
    <source>
        <dbReference type="ARBA" id="ARBA00022741"/>
    </source>
</evidence>
<reference evidence="9 10" key="1">
    <citation type="journal article" date="2015" name="Genome Announc.">
        <title>Draft Genome Sequence of the Terrestrial Cyanobacterium Scytonema millei VB511283, Isolated from Eastern India.</title>
        <authorList>
            <person name="Sen D."/>
            <person name="Chandrababunaidu M.M."/>
            <person name="Singh D."/>
            <person name="Sanghi N."/>
            <person name="Ghorai A."/>
            <person name="Mishra G.P."/>
            <person name="Madduluri M."/>
            <person name="Adhikary S.P."/>
            <person name="Tripathy S."/>
        </authorList>
    </citation>
    <scope>NUCLEOTIDE SEQUENCE [LARGE SCALE GENOMIC DNA]</scope>
    <source>
        <strain evidence="9 10">VB511283</strain>
    </source>
</reference>
<dbReference type="FunFam" id="3.30.420.40:FF:000071">
    <property type="entry name" value="Molecular chaperone DnaK"/>
    <property type="match status" value="1"/>
</dbReference>
<dbReference type="InterPro" id="IPR043129">
    <property type="entry name" value="ATPase_NBD"/>
</dbReference>
<proteinExistence type="inferred from homology"/>
<dbReference type="Proteomes" id="UP000031532">
    <property type="component" value="Unassembled WGS sequence"/>
</dbReference>
<dbReference type="AlphaFoldDB" id="A0A9X5E689"/>
<sequence>MGRAVGIDLGTTNSEVAIVENGQARVLAGEDGDPILPSCVGFSETGKLLVGREALRQYAAAPERTVKSIKRWMGTDHQTKLGDREYSPQEISATILRALKQRAEKALGEPVTQAVITVPAYFTDAQRQATKTAGEIAGFEVLQIINEPTAAALAYDLRSEETERVLVYDLGGGTFDVSVVEISGEVTEVLASHGNNRLGGDDFDRRLQLHLKQLFRQQHGVDVPDDPATDARLLQAAESAKIQLSSHGFTTVREAFLGSKGKTALHLEAEIARTDFEQSIRPLVEETLEAIDRALEDAELEPKDLDRIILVGGSTRIPLIQHAIEAHLGQSPTDGIEPDLCVALGASLQAGVLVGEAVDAILVDVTPHSLGISAAIDTPMGIMPGFFSVIIPRNSVIPVSRSEVYSTMRDNQEAVEIEVFQGENPAAEENVPLGSFKVENLPLKSAGSVQVEVHFDFDLSGILTVTATEKGQGQQGTLVVNNTGVHRLSSHELHQARLDLEELFEDDEIIEVKATDSSAVVFNPELTALIERAQVALEQLDDDRAAQLQDLLDQIEAAASEDDAELAELQAELEDFLYYANVEAP</sequence>
<keyword evidence="5" id="KW-0346">Stress response</keyword>
<comment type="caution">
    <text evidence="9">The sequence shown here is derived from an EMBL/GenBank/DDBJ whole genome shotgun (WGS) entry which is preliminary data.</text>
</comment>
<evidence type="ECO:0000256" key="8">
    <source>
        <dbReference type="SAM" id="Coils"/>
    </source>
</evidence>
<dbReference type="Pfam" id="PF00012">
    <property type="entry name" value="HSP70"/>
    <property type="match status" value="1"/>
</dbReference>
<dbReference type="InterPro" id="IPR029047">
    <property type="entry name" value="HSP70_peptide-bd_sf"/>
</dbReference>
<evidence type="ECO:0000256" key="2">
    <source>
        <dbReference type="ARBA" id="ARBA00022553"/>
    </source>
</evidence>
<dbReference type="PANTHER" id="PTHR19375">
    <property type="entry name" value="HEAT SHOCK PROTEIN 70KDA"/>
    <property type="match status" value="1"/>
</dbReference>
<accession>A0A9X5E689</accession>
<keyword evidence="8" id="KW-0175">Coiled coil</keyword>
<dbReference type="OrthoDB" id="9766019at2"/>
<evidence type="ECO:0000313" key="9">
    <source>
        <dbReference type="EMBL" id="NHC35919.1"/>
    </source>
</evidence>
<dbReference type="EMBL" id="JTJC03000003">
    <property type="protein sequence ID" value="NHC35919.1"/>
    <property type="molecule type" value="Genomic_DNA"/>
</dbReference>